<keyword evidence="1" id="KW-0812">Transmembrane</keyword>
<evidence type="ECO:0000313" key="2">
    <source>
        <dbReference type="EMBL" id="GMH22917.1"/>
    </source>
</evidence>
<evidence type="ECO:0000256" key="1">
    <source>
        <dbReference type="SAM" id="Phobius"/>
    </source>
</evidence>
<reference evidence="2" key="1">
    <citation type="submission" date="2023-05" db="EMBL/GenBank/DDBJ databases">
        <title>Nepenthes gracilis genome sequencing.</title>
        <authorList>
            <person name="Fukushima K."/>
        </authorList>
    </citation>
    <scope>NUCLEOTIDE SEQUENCE</scope>
    <source>
        <strain evidence="2">SING2019-196</strain>
    </source>
</reference>
<keyword evidence="3" id="KW-1185">Reference proteome</keyword>
<dbReference type="AlphaFoldDB" id="A0AAD3XYX5"/>
<evidence type="ECO:0008006" key="4">
    <source>
        <dbReference type="Google" id="ProtNLM"/>
    </source>
</evidence>
<keyword evidence="1" id="KW-1133">Transmembrane helix</keyword>
<evidence type="ECO:0000313" key="3">
    <source>
        <dbReference type="Proteomes" id="UP001279734"/>
    </source>
</evidence>
<feature type="transmembrane region" description="Helical" evidence="1">
    <location>
        <begin position="12"/>
        <end position="33"/>
    </location>
</feature>
<dbReference type="Proteomes" id="UP001279734">
    <property type="component" value="Unassembled WGS sequence"/>
</dbReference>
<sequence length="101" mass="11491">MTFGRLSVDGQLSCWFCFRTFLVDLLLLSNAANALLSICLRCGPLFYWSMMVSLVILWFVWWLGLQTLALLELEDRCLMVLFCYAAIIEVRCKVAGLNGSL</sequence>
<keyword evidence="1" id="KW-0472">Membrane</keyword>
<dbReference type="EMBL" id="BSYO01000025">
    <property type="protein sequence ID" value="GMH22917.1"/>
    <property type="molecule type" value="Genomic_DNA"/>
</dbReference>
<feature type="transmembrane region" description="Helical" evidence="1">
    <location>
        <begin position="45"/>
        <end position="65"/>
    </location>
</feature>
<protein>
    <recommendedName>
        <fullName evidence="4">Transmembrane protein</fullName>
    </recommendedName>
</protein>
<comment type="caution">
    <text evidence="2">The sequence shown here is derived from an EMBL/GenBank/DDBJ whole genome shotgun (WGS) entry which is preliminary data.</text>
</comment>
<proteinExistence type="predicted"/>
<accession>A0AAD3XYX5</accession>
<organism evidence="2 3">
    <name type="scientific">Nepenthes gracilis</name>
    <name type="common">Slender pitcher plant</name>
    <dbReference type="NCBI Taxonomy" id="150966"/>
    <lineage>
        <taxon>Eukaryota</taxon>
        <taxon>Viridiplantae</taxon>
        <taxon>Streptophyta</taxon>
        <taxon>Embryophyta</taxon>
        <taxon>Tracheophyta</taxon>
        <taxon>Spermatophyta</taxon>
        <taxon>Magnoliopsida</taxon>
        <taxon>eudicotyledons</taxon>
        <taxon>Gunneridae</taxon>
        <taxon>Pentapetalae</taxon>
        <taxon>Caryophyllales</taxon>
        <taxon>Nepenthaceae</taxon>
        <taxon>Nepenthes</taxon>
    </lineage>
</organism>
<name>A0AAD3XYX5_NEPGR</name>
<gene>
    <name evidence="2" type="ORF">Nepgr_024760</name>
</gene>